<feature type="domain" description="Sporulation stage II protein D amidase enhancer LytB N-terminal" evidence="1">
    <location>
        <begin position="63"/>
        <end position="154"/>
    </location>
</feature>
<dbReference type="AlphaFoldDB" id="A0A975AW84"/>
<organism evidence="2 3">
    <name type="scientific">Aceticella autotrophica</name>
    <dbReference type="NCBI Taxonomy" id="2755338"/>
    <lineage>
        <taxon>Bacteria</taxon>
        <taxon>Bacillati</taxon>
        <taxon>Bacillota</taxon>
        <taxon>Clostridia</taxon>
        <taxon>Thermoanaerobacterales</taxon>
        <taxon>Thermoanaerobacteraceae</taxon>
        <taxon>Aceticella</taxon>
    </lineage>
</organism>
<accession>A0A975AW84</accession>
<name>A0A975AW84_9THEO</name>
<dbReference type="NCBIfam" id="TIGR02669">
    <property type="entry name" value="SpoIID_LytB"/>
    <property type="match status" value="1"/>
</dbReference>
<dbReference type="Proteomes" id="UP000671913">
    <property type="component" value="Chromosome"/>
</dbReference>
<reference evidence="2" key="1">
    <citation type="submission" date="2020-08" db="EMBL/GenBank/DDBJ databases">
        <title>Genomic insights into the carbon and energy metabolism of the first obligate autotrophic acetogenic bacterium Aceticella autotrophica gen. nov., sp. nov.</title>
        <authorList>
            <person name="Toshchakov S.V."/>
            <person name="Elcheninov A.G."/>
            <person name="Kublanov I.V."/>
            <person name="Frolov E.N."/>
            <person name="Lebedinsky A.V."/>
        </authorList>
    </citation>
    <scope>NUCLEOTIDE SEQUENCE</scope>
    <source>
        <strain evidence="2">3443-3Ac</strain>
    </source>
</reference>
<dbReference type="InterPro" id="IPR013693">
    <property type="entry name" value="SpoIID/LytB_N"/>
</dbReference>
<dbReference type="KEGG" id="aaut:ACETAC_01145"/>
<dbReference type="PROSITE" id="PS51257">
    <property type="entry name" value="PROKAR_LIPOPROTEIN"/>
    <property type="match status" value="1"/>
</dbReference>
<evidence type="ECO:0000313" key="2">
    <source>
        <dbReference type="EMBL" id="QSZ27558.1"/>
    </source>
</evidence>
<dbReference type="InterPro" id="IPR013486">
    <property type="entry name" value="SpoIID/LytB"/>
</dbReference>
<dbReference type="GO" id="GO:0030435">
    <property type="term" value="P:sporulation resulting in formation of a cellular spore"/>
    <property type="evidence" value="ECO:0007669"/>
    <property type="project" value="InterPro"/>
</dbReference>
<keyword evidence="3" id="KW-1185">Reference proteome</keyword>
<proteinExistence type="predicted"/>
<evidence type="ECO:0000259" key="1">
    <source>
        <dbReference type="Pfam" id="PF08486"/>
    </source>
</evidence>
<gene>
    <name evidence="2" type="ORF">ACETAC_01145</name>
</gene>
<protein>
    <submittedName>
        <fullName evidence="2">SpoIID/LytB domain-containing protein</fullName>
    </submittedName>
</protein>
<evidence type="ECO:0000313" key="3">
    <source>
        <dbReference type="Proteomes" id="UP000671913"/>
    </source>
</evidence>
<dbReference type="Pfam" id="PF08486">
    <property type="entry name" value="SpoIID"/>
    <property type="match status" value="1"/>
</dbReference>
<sequence length="327" mass="36157">MGGIFLKKKILILILLALLLLSSCTKPSKFTEPAKKPGVSPPPIPSKISMGEKKEPVLKVYVKQTGKIESMPIEKYITATVAGEIKNDWPMEALKAQAILARSYVLNFVSTKTSKYPGADISTDFEEAQAWNPANINSRIKKAVDETRGEVAVYNNKYIDAWFHSHAAGQTAMAKEGLNYKKPEPPYIKSVKSNDSPDAPADIKHWTVSFTKQEIAEALQKMGLNIKDFKNISIGTKGASGRTINLNFDKTSVNAPDFRIAIGSERLKSTMLDSVNYDGNKLTIKGRGFGHGVGMSQWGAYQMAKQGMKAKDIIMYYFKGLNIVKIW</sequence>
<dbReference type="EMBL" id="CP060096">
    <property type="protein sequence ID" value="QSZ27558.1"/>
    <property type="molecule type" value="Genomic_DNA"/>
</dbReference>